<dbReference type="InterPro" id="IPR035986">
    <property type="entry name" value="PKD_dom_sf"/>
</dbReference>
<feature type="domain" description="PKD" evidence="2">
    <location>
        <begin position="64"/>
        <end position="104"/>
    </location>
</feature>
<proteinExistence type="predicted"/>
<dbReference type="Pfam" id="PF18911">
    <property type="entry name" value="PKD_4"/>
    <property type="match status" value="1"/>
</dbReference>
<dbReference type="RefSeq" id="WP_275110524.1">
    <property type="nucleotide sequence ID" value="NZ_JAKJSC010000003.1"/>
</dbReference>
<name>A0ABT5VUU1_9BACT</name>
<dbReference type="PROSITE" id="PS50093">
    <property type="entry name" value="PKD"/>
    <property type="match status" value="1"/>
</dbReference>
<dbReference type="InterPro" id="IPR000601">
    <property type="entry name" value="PKD_dom"/>
</dbReference>
<comment type="caution">
    <text evidence="3">The sequence shown here is derived from an EMBL/GenBank/DDBJ whole genome shotgun (WGS) entry which is preliminary data.</text>
</comment>
<keyword evidence="1" id="KW-1133">Transmembrane helix</keyword>
<dbReference type="SUPFAM" id="SSF49299">
    <property type="entry name" value="PKD domain"/>
    <property type="match status" value="2"/>
</dbReference>
<dbReference type="EMBL" id="JAKJSC010000003">
    <property type="protein sequence ID" value="MDE5419194.1"/>
    <property type="molecule type" value="Genomic_DNA"/>
</dbReference>
<accession>A0ABT5VUU1</accession>
<organism evidence="3 4">
    <name type="scientific">Paralabilibaculum antarcticum</name>
    <dbReference type="NCBI Taxonomy" id="2912572"/>
    <lineage>
        <taxon>Bacteria</taxon>
        <taxon>Pseudomonadati</taxon>
        <taxon>Bacteroidota</taxon>
        <taxon>Bacteroidia</taxon>
        <taxon>Marinilabiliales</taxon>
        <taxon>Marinifilaceae</taxon>
        <taxon>Paralabilibaculum</taxon>
    </lineage>
</organism>
<dbReference type="InterPro" id="IPR013783">
    <property type="entry name" value="Ig-like_fold"/>
</dbReference>
<sequence length="342" mass="39183">MAKNTVEPRQFRIDSMISNFFIILLIPLAAAVGFKYYEYQAPPEVSFDVLGDDHMENEMLKFRNNTAGDHSYEWNFGDSTELVQEKSPIHTFTKHGDYMVSLTVDGQYEFQEVVHVGQIKKEKPMVIIPRIAGPKRMYVGASAFFTCSTKGGSSWAWRLNGSSKVYSKKKSVKFSFSKPGYKTISLVVDGNNEFTAQKKVYVRVKPSEKHKITESNNSIVKKEEDYIPETPEVYDIFKSIEKENASKKDESLPDDAELTAMFLKIAKGGGDKEKFMKYFYDNNKNLMVKCNGDLITFEKLVKDVEGKNIVLKEFSTIRKNSTKIMTVTIRYKKKRGFKNDLL</sequence>
<protein>
    <submittedName>
        <fullName evidence="3">PKD domain-containing protein</fullName>
    </submittedName>
</protein>
<dbReference type="Proteomes" id="UP001528920">
    <property type="component" value="Unassembled WGS sequence"/>
</dbReference>
<keyword evidence="1" id="KW-0812">Transmembrane</keyword>
<evidence type="ECO:0000313" key="4">
    <source>
        <dbReference type="Proteomes" id="UP001528920"/>
    </source>
</evidence>
<evidence type="ECO:0000259" key="2">
    <source>
        <dbReference type="PROSITE" id="PS50093"/>
    </source>
</evidence>
<keyword evidence="4" id="KW-1185">Reference proteome</keyword>
<reference evidence="3 4" key="1">
    <citation type="submission" date="2022-01" db="EMBL/GenBank/DDBJ databases">
        <title>Labilibaculum sp. nov, a marine bacterium isolated from Antarctica.</title>
        <authorList>
            <person name="Dai W."/>
        </authorList>
    </citation>
    <scope>NUCLEOTIDE SEQUENCE [LARGE SCALE GENOMIC DNA]</scope>
    <source>
        <strain evidence="3 4">DW002</strain>
    </source>
</reference>
<keyword evidence="1" id="KW-0472">Membrane</keyword>
<gene>
    <name evidence="3" type="ORF">L3049_14430</name>
</gene>
<feature type="transmembrane region" description="Helical" evidence="1">
    <location>
        <begin position="20"/>
        <end position="37"/>
    </location>
</feature>
<dbReference type="CDD" id="cd00146">
    <property type="entry name" value="PKD"/>
    <property type="match status" value="1"/>
</dbReference>
<evidence type="ECO:0000313" key="3">
    <source>
        <dbReference type="EMBL" id="MDE5419194.1"/>
    </source>
</evidence>
<evidence type="ECO:0000256" key="1">
    <source>
        <dbReference type="SAM" id="Phobius"/>
    </source>
</evidence>
<dbReference type="Gene3D" id="2.60.40.10">
    <property type="entry name" value="Immunoglobulins"/>
    <property type="match status" value="1"/>
</dbReference>